<dbReference type="HOGENOM" id="CLU_1569975_0_0_12"/>
<dbReference type="GeneID" id="301089321"/>
<dbReference type="AlphaFoldDB" id="S5ZKR0"/>
<evidence type="ECO:0000313" key="2">
    <source>
        <dbReference type="Proteomes" id="UP000015620"/>
    </source>
</evidence>
<proteinExistence type="predicted"/>
<name>S5ZKR0_9SPIR</name>
<dbReference type="KEGG" id="tped:TPE_0641"/>
<dbReference type="RefSeq" id="WP_020964437.1">
    <property type="nucleotide sequence ID" value="NC_022097.1"/>
</dbReference>
<sequence length="170" mass="20019">MLSGLSGWQQKEEFVKVKIMLFFFIFSITLISCKEKSANDLFESFVQKTSNEKYIILKTADLTPTESLDGDYLKIIENHDNTTYLLEKVKSIKETKYCIPNLVCPMTEGDIAICMLIDMYQMFDAYFDTVMYENIQRKTDSAKDFWNYIHISEDNRNEIIKKIWLLLDLI</sequence>
<dbReference type="Proteomes" id="UP000015620">
    <property type="component" value="Chromosome"/>
</dbReference>
<evidence type="ECO:0000313" key="1">
    <source>
        <dbReference type="EMBL" id="AGT43137.1"/>
    </source>
</evidence>
<reference evidence="1 2" key="1">
    <citation type="journal article" date="2013" name="PLoS ONE">
        <title>Genome-Wide Relatedness of Treponema pedis, from Gingiva and Necrotic Skin Lesions of Pigs, with the Human Oral Pathogen Treponema denticola.</title>
        <authorList>
            <person name="Svartstrom O."/>
            <person name="Mushtaq M."/>
            <person name="Pringle M."/>
            <person name="Segerman B."/>
        </authorList>
    </citation>
    <scope>NUCLEOTIDE SEQUENCE [LARGE SCALE GENOMIC DNA]</scope>
    <source>
        <strain evidence="1">T A4</strain>
    </source>
</reference>
<dbReference type="OrthoDB" id="9959037at2"/>
<accession>S5ZKR0</accession>
<dbReference type="PATRIC" id="fig|1291379.3.peg.646"/>
<keyword evidence="2" id="KW-1185">Reference proteome</keyword>
<organism evidence="1 2">
    <name type="scientific">Treponema pedis str. T A4</name>
    <dbReference type="NCBI Taxonomy" id="1291379"/>
    <lineage>
        <taxon>Bacteria</taxon>
        <taxon>Pseudomonadati</taxon>
        <taxon>Spirochaetota</taxon>
        <taxon>Spirochaetia</taxon>
        <taxon>Spirochaetales</taxon>
        <taxon>Treponemataceae</taxon>
        <taxon>Treponema</taxon>
    </lineage>
</organism>
<gene>
    <name evidence="1" type="ORF">TPE_0641</name>
</gene>
<dbReference type="EMBL" id="CP004120">
    <property type="protein sequence ID" value="AGT43137.1"/>
    <property type="molecule type" value="Genomic_DNA"/>
</dbReference>
<protein>
    <submittedName>
        <fullName evidence="1">Uncharacterized protein</fullName>
    </submittedName>
</protein>